<accession>A0A6G1E340</accession>
<name>A0A6G1E340_9ORYZ</name>
<dbReference type="OrthoDB" id="10004661at2759"/>
<gene>
    <name evidence="2" type="ORF">E2562_027351</name>
</gene>
<feature type="signal peptide" evidence="1">
    <location>
        <begin position="1"/>
        <end position="19"/>
    </location>
</feature>
<dbReference type="PANTHER" id="PTHR31901:SF44">
    <property type="entry name" value="INDOLE-3-ACETIC ACID-AMIDO SYNTHETASE GH3.6-RELATED"/>
    <property type="match status" value="1"/>
</dbReference>
<dbReference type="EMBL" id="SPHZ02000005">
    <property type="protein sequence ID" value="KAF0918912.1"/>
    <property type="molecule type" value="Genomic_DNA"/>
</dbReference>
<comment type="caution">
    <text evidence="2">The sequence shown here is derived from an EMBL/GenBank/DDBJ whole genome shotgun (WGS) entry which is preliminary data.</text>
</comment>
<evidence type="ECO:0000313" key="2">
    <source>
        <dbReference type="EMBL" id="KAF0918912.1"/>
    </source>
</evidence>
<evidence type="ECO:0008006" key="4">
    <source>
        <dbReference type="Google" id="ProtNLM"/>
    </source>
</evidence>
<sequence length="72" mass="7605">MAGMAWGILSSSHWGGASLVLTACVSPAVVILGADHQQQMYCHLLCSLWCRDAADCIHAPYAAGLAHALRLL</sequence>
<dbReference type="PANTHER" id="PTHR31901">
    <property type="entry name" value="GH3 DOMAIN-CONTAINING PROTEIN"/>
    <property type="match status" value="1"/>
</dbReference>
<dbReference type="Proteomes" id="UP000479710">
    <property type="component" value="Unassembled WGS sequence"/>
</dbReference>
<dbReference type="InterPro" id="IPR004993">
    <property type="entry name" value="GH3"/>
</dbReference>
<proteinExistence type="predicted"/>
<evidence type="ECO:0000256" key="1">
    <source>
        <dbReference type="SAM" id="SignalP"/>
    </source>
</evidence>
<dbReference type="GO" id="GO:0016881">
    <property type="term" value="F:acid-amino acid ligase activity"/>
    <property type="evidence" value="ECO:0007669"/>
    <property type="project" value="TreeGrafter"/>
</dbReference>
<dbReference type="Pfam" id="PF03321">
    <property type="entry name" value="GH3"/>
    <property type="match status" value="1"/>
</dbReference>
<dbReference type="GO" id="GO:0005737">
    <property type="term" value="C:cytoplasm"/>
    <property type="evidence" value="ECO:0007669"/>
    <property type="project" value="TreeGrafter"/>
</dbReference>
<keyword evidence="1" id="KW-0732">Signal</keyword>
<organism evidence="2 3">
    <name type="scientific">Oryza meyeriana var. granulata</name>
    <dbReference type="NCBI Taxonomy" id="110450"/>
    <lineage>
        <taxon>Eukaryota</taxon>
        <taxon>Viridiplantae</taxon>
        <taxon>Streptophyta</taxon>
        <taxon>Embryophyta</taxon>
        <taxon>Tracheophyta</taxon>
        <taxon>Spermatophyta</taxon>
        <taxon>Magnoliopsida</taxon>
        <taxon>Liliopsida</taxon>
        <taxon>Poales</taxon>
        <taxon>Poaceae</taxon>
        <taxon>BOP clade</taxon>
        <taxon>Oryzoideae</taxon>
        <taxon>Oryzeae</taxon>
        <taxon>Oryzinae</taxon>
        <taxon>Oryza</taxon>
        <taxon>Oryza meyeriana</taxon>
    </lineage>
</organism>
<keyword evidence="3" id="KW-1185">Reference proteome</keyword>
<dbReference type="AlphaFoldDB" id="A0A6G1E340"/>
<protein>
    <recommendedName>
        <fullName evidence="4">Secreted protein</fullName>
    </recommendedName>
</protein>
<feature type="chain" id="PRO_5026046263" description="Secreted protein" evidence="1">
    <location>
        <begin position="20"/>
        <end position="72"/>
    </location>
</feature>
<evidence type="ECO:0000313" key="3">
    <source>
        <dbReference type="Proteomes" id="UP000479710"/>
    </source>
</evidence>
<reference evidence="2 3" key="1">
    <citation type="submission" date="2019-11" db="EMBL/GenBank/DDBJ databases">
        <title>Whole genome sequence of Oryza granulata.</title>
        <authorList>
            <person name="Li W."/>
        </authorList>
    </citation>
    <scope>NUCLEOTIDE SEQUENCE [LARGE SCALE GENOMIC DNA]</scope>
    <source>
        <strain evidence="3">cv. Menghai</strain>
        <tissue evidence="2">Leaf</tissue>
    </source>
</reference>